<dbReference type="PROSITE" id="PS50007">
    <property type="entry name" value="PIPLC_X_DOMAIN"/>
    <property type="match status" value="1"/>
</dbReference>
<keyword evidence="7" id="KW-0067">ATP-binding</keyword>
<organism evidence="14 15">
    <name type="scientific">Mytilus edulis</name>
    <name type="common">Blue mussel</name>
    <dbReference type="NCBI Taxonomy" id="6550"/>
    <lineage>
        <taxon>Eukaryota</taxon>
        <taxon>Metazoa</taxon>
        <taxon>Spiralia</taxon>
        <taxon>Lophotrochozoa</taxon>
        <taxon>Mollusca</taxon>
        <taxon>Bivalvia</taxon>
        <taxon>Autobranchia</taxon>
        <taxon>Pteriomorphia</taxon>
        <taxon>Mytilida</taxon>
        <taxon>Mytiloidea</taxon>
        <taxon>Mytilidae</taxon>
        <taxon>Mytilinae</taxon>
        <taxon>Mytilus</taxon>
    </lineage>
</organism>
<evidence type="ECO:0000256" key="5">
    <source>
        <dbReference type="ARBA" id="ARBA00022598"/>
    </source>
</evidence>
<dbReference type="Gene3D" id="3.30.470.20">
    <property type="entry name" value="ATP-grasp fold, B domain"/>
    <property type="match status" value="1"/>
</dbReference>
<evidence type="ECO:0000256" key="10">
    <source>
        <dbReference type="ARBA" id="ARBA00037791"/>
    </source>
</evidence>
<keyword evidence="15" id="KW-1185">Reference proteome</keyword>
<dbReference type="InterPro" id="IPR004344">
    <property type="entry name" value="TTL/TTLL_fam"/>
</dbReference>
<evidence type="ECO:0000256" key="13">
    <source>
        <dbReference type="ARBA" id="ARBA00047950"/>
    </source>
</evidence>
<comment type="function">
    <text evidence="10">Catalyzes the post-translational addition of a tyrosine to the C-terminal end of detyrosinated alpha-tubulin.</text>
</comment>
<proteinExistence type="inferred from homology"/>
<evidence type="ECO:0000256" key="8">
    <source>
        <dbReference type="ARBA" id="ARBA00022842"/>
    </source>
</evidence>
<keyword evidence="6" id="KW-0547">Nucleotide-binding</keyword>
<evidence type="ECO:0000256" key="12">
    <source>
        <dbReference type="ARBA" id="ARBA00041021"/>
    </source>
</evidence>
<evidence type="ECO:0000256" key="1">
    <source>
        <dbReference type="ARBA" id="ARBA00001946"/>
    </source>
</evidence>
<keyword evidence="9" id="KW-0630">Potassium</keyword>
<dbReference type="Gene3D" id="3.40.50.11480">
    <property type="match status" value="1"/>
</dbReference>
<protein>
    <recommendedName>
        <fullName evidence="12">Tubulin--tyrosine ligase</fullName>
        <ecNumber evidence="11">6.3.2.25</ecNumber>
    </recommendedName>
</protein>
<dbReference type="InterPro" id="IPR052492">
    <property type="entry name" value="Tubulin-tyrosine_ligase"/>
</dbReference>
<comment type="cofactor">
    <cofactor evidence="1">
        <name>Mg(2+)</name>
        <dbReference type="ChEBI" id="CHEBI:18420"/>
    </cofactor>
</comment>
<reference evidence="14" key="1">
    <citation type="submission" date="2021-03" db="EMBL/GenBank/DDBJ databases">
        <authorList>
            <person name="Bekaert M."/>
        </authorList>
    </citation>
    <scope>NUCLEOTIDE SEQUENCE</scope>
</reference>
<dbReference type="OrthoDB" id="18862at2759"/>
<dbReference type="SUPFAM" id="SSF56059">
    <property type="entry name" value="Glutathione synthetase ATP-binding domain-like"/>
    <property type="match status" value="1"/>
</dbReference>
<evidence type="ECO:0000256" key="3">
    <source>
        <dbReference type="ARBA" id="ARBA00006820"/>
    </source>
</evidence>
<dbReference type="PANTHER" id="PTHR46570:SF1">
    <property type="entry name" value="TUBULIN--TYROSINE LIGASE"/>
    <property type="match status" value="1"/>
</dbReference>
<evidence type="ECO:0000256" key="4">
    <source>
        <dbReference type="ARBA" id="ARBA00011245"/>
    </source>
</evidence>
<evidence type="ECO:0000256" key="11">
    <source>
        <dbReference type="ARBA" id="ARBA00038960"/>
    </source>
</evidence>
<evidence type="ECO:0000256" key="7">
    <source>
        <dbReference type="ARBA" id="ARBA00022840"/>
    </source>
</evidence>
<dbReference type="Pfam" id="PF03133">
    <property type="entry name" value="TTL"/>
    <property type="match status" value="1"/>
</dbReference>
<dbReference type="GO" id="GO:0005876">
    <property type="term" value="C:spindle microtubule"/>
    <property type="evidence" value="ECO:0007669"/>
    <property type="project" value="TreeGrafter"/>
</dbReference>
<dbReference type="GO" id="GO:0000226">
    <property type="term" value="P:microtubule cytoskeleton organization"/>
    <property type="evidence" value="ECO:0007669"/>
    <property type="project" value="TreeGrafter"/>
</dbReference>
<dbReference type="GO" id="GO:0005524">
    <property type="term" value="F:ATP binding"/>
    <property type="evidence" value="ECO:0007669"/>
    <property type="project" value="UniProtKB-KW"/>
</dbReference>
<dbReference type="Proteomes" id="UP000683360">
    <property type="component" value="Unassembled WGS sequence"/>
</dbReference>
<sequence>MKKRDKNNSIRMYGFVNRDIKSSVYKAVSKFLVENCDEDWRKMPANSASFNLMFGERNKLPFGRLGHEPGLFQLVNYYRGSDMICRKTAMIRVFKEELKRRPGMFPKWLPMSFIICPKKISENAKQMGEASVAAMRKVARPDDRQELVETDAALVQQEKKRIVWIAKSAAGAKGEGIKISQDVDELIAFIDTQAQGFIVQKYILNPFLLDGDRKFDIRCWVLLDSNYNVYFFKEGVLRTASESYKPENYNDVTSHLTNHCLQKELSANFGEYETGNELFFDEFNSYLKKKTRMTMDNTIIPQIKEIIKKVLLMIKDRISTNMLGYGSFQLFGFDFLLDSQLQVHLIEINGAPACAQKLLPDLARCIVQTAIDPIFKPKSAKGRGDNWFSKI</sequence>
<evidence type="ECO:0000256" key="6">
    <source>
        <dbReference type="ARBA" id="ARBA00022741"/>
    </source>
</evidence>
<comment type="caution">
    <text evidence="14">The sequence shown here is derived from an EMBL/GenBank/DDBJ whole genome shotgun (WGS) entry which is preliminary data.</text>
</comment>
<accession>A0A8S3V982</accession>
<dbReference type="AlphaFoldDB" id="A0A8S3V982"/>
<comment type="similarity">
    <text evidence="3">Belongs to the tubulin--tyrosine ligase family.</text>
</comment>
<dbReference type="PROSITE" id="PS51221">
    <property type="entry name" value="TTL"/>
    <property type="match status" value="1"/>
</dbReference>
<evidence type="ECO:0000313" key="15">
    <source>
        <dbReference type="Proteomes" id="UP000683360"/>
    </source>
</evidence>
<dbReference type="PANTHER" id="PTHR46570">
    <property type="entry name" value="TUBULIN--TYROSINE LIGASE"/>
    <property type="match status" value="1"/>
</dbReference>
<gene>
    <name evidence="14" type="ORF">MEDL_62952</name>
</gene>
<evidence type="ECO:0000256" key="9">
    <source>
        <dbReference type="ARBA" id="ARBA00022958"/>
    </source>
</evidence>
<evidence type="ECO:0000313" key="14">
    <source>
        <dbReference type="EMBL" id="CAG2251277.1"/>
    </source>
</evidence>
<keyword evidence="5 14" id="KW-0436">Ligase</keyword>
<comment type="catalytic activity">
    <reaction evidence="13">
        <text>C-terminal L-alpha-aminoacyl-L-glutamyl-L-glutamyl-[tubulin] + L-tyrosine + ATP = C-terminal L-alpha-aminoacyl-L-glutamyl-L-glutamyl-L-tyrosyl-[tubulin] + ADP + phosphate + H(+)</text>
        <dbReference type="Rhea" id="RHEA:17605"/>
        <dbReference type="Rhea" id="RHEA-COMP:16434"/>
        <dbReference type="Rhea" id="RHEA-COMP:16435"/>
        <dbReference type="ChEBI" id="CHEBI:15378"/>
        <dbReference type="ChEBI" id="CHEBI:30616"/>
        <dbReference type="ChEBI" id="CHEBI:43474"/>
        <dbReference type="ChEBI" id="CHEBI:58315"/>
        <dbReference type="ChEBI" id="CHEBI:149554"/>
        <dbReference type="ChEBI" id="CHEBI:149555"/>
        <dbReference type="ChEBI" id="CHEBI:456216"/>
        <dbReference type="EC" id="6.3.2.25"/>
    </reaction>
</comment>
<keyword evidence="8" id="KW-0460">Magnesium</keyword>
<comment type="subunit">
    <text evidence="4">Monomer.</text>
</comment>
<name>A0A8S3V982_MYTED</name>
<dbReference type="GO" id="GO:0004835">
    <property type="term" value="F:tubulin-tyrosine ligase activity"/>
    <property type="evidence" value="ECO:0007669"/>
    <property type="project" value="UniProtKB-EC"/>
</dbReference>
<evidence type="ECO:0000256" key="2">
    <source>
        <dbReference type="ARBA" id="ARBA00001958"/>
    </source>
</evidence>
<dbReference type="EMBL" id="CAJPWZ010003081">
    <property type="protein sequence ID" value="CAG2251277.1"/>
    <property type="molecule type" value="Genomic_DNA"/>
</dbReference>
<dbReference type="EC" id="6.3.2.25" evidence="11"/>
<comment type="cofactor">
    <cofactor evidence="2">
        <name>K(+)</name>
        <dbReference type="ChEBI" id="CHEBI:29103"/>
    </cofactor>
</comment>